<keyword evidence="14" id="KW-1185">Reference proteome</keyword>
<name>A0AAV2QBZ6_MEGNR</name>
<keyword evidence="9" id="KW-0406">Ion transport</keyword>
<dbReference type="EMBL" id="CAXKWB010004935">
    <property type="protein sequence ID" value="CAL4075812.1"/>
    <property type="molecule type" value="Genomic_DNA"/>
</dbReference>
<dbReference type="Proteomes" id="UP001497623">
    <property type="component" value="Unassembled WGS sequence"/>
</dbReference>
<keyword evidence="3" id="KW-0813">Transport</keyword>
<evidence type="ECO:0000313" key="14">
    <source>
        <dbReference type="Proteomes" id="UP001497623"/>
    </source>
</evidence>
<keyword evidence="11" id="KW-0407">Ion channel</keyword>
<evidence type="ECO:0000256" key="10">
    <source>
        <dbReference type="ARBA" id="ARBA00023136"/>
    </source>
</evidence>
<keyword evidence="8 12" id="KW-1133">Transmembrane helix</keyword>
<gene>
    <name evidence="13" type="ORF">MNOR_LOCUS9963</name>
</gene>
<dbReference type="GO" id="GO:0034220">
    <property type="term" value="P:monoatomic ion transmembrane transport"/>
    <property type="evidence" value="ECO:0007669"/>
    <property type="project" value="UniProtKB-KW"/>
</dbReference>
<accession>A0AAV2QBZ6</accession>
<evidence type="ECO:0000256" key="11">
    <source>
        <dbReference type="ARBA" id="ARBA00023303"/>
    </source>
</evidence>
<comment type="subcellular location">
    <subcellularLocation>
        <location evidence="1">Cell junction</location>
        <location evidence="1">Gap junction</location>
    </subcellularLocation>
    <subcellularLocation>
        <location evidence="2">Cell membrane</location>
        <topology evidence="2">Multi-pass membrane protein</topology>
    </subcellularLocation>
</comment>
<evidence type="ECO:0000256" key="1">
    <source>
        <dbReference type="ARBA" id="ARBA00004610"/>
    </source>
</evidence>
<dbReference type="AlphaFoldDB" id="A0AAV2QBZ6"/>
<evidence type="ECO:0000256" key="12">
    <source>
        <dbReference type="SAM" id="Phobius"/>
    </source>
</evidence>
<reference evidence="13 14" key="1">
    <citation type="submission" date="2024-05" db="EMBL/GenBank/DDBJ databases">
        <authorList>
            <person name="Wallberg A."/>
        </authorList>
    </citation>
    <scope>NUCLEOTIDE SEQUENCE [LARGE SCALE GENOMIC DNA]</scope>
</reference>
<comment type="caution">
    <text evidence="13">The sequence shown here is derived from an EMBL/GenBank/DDBJ whole genome shotgun (WGS) entry which is preliminary data.</text>
</comment>
<evidence type="ECO:0000313" key="13">
    <source>
        <dbReference type="EMBL" id="CAL4075812.1"/>
    </source>
</evidence>
<keyword evidence="6" id="KW-0303">Gap junction</keyword>
<evidence type="ECO:0000256" key="6">
    <source>
        <dbReference type="ARBA" id="ARBA00022868"/>
    </source>
</evidence>
<organism evidence="13 14">
    <name type="scientific">Meganyctiphanes norvegica</name>
    <name type="common">Northern krill</name>
    <name type="synonym">Thysanopoda norvegica</name>
    <dbReference type="NCBI Taxonomy" id="48144"/>
    <lineage>
        <taxon>Eukaryota</taxon>
        <taxon>Metazoa</taxon>
        <taxon>Ecdysozoa</taxon>
        <taxon>Arthropoda</taxon>
        <taxon>Crustacea</taxon>
        <taxon>Multicrustacea</taxon>
        <taxon>Malacostraca</taxon>
        <taxon>Eumalacostraca</taxon>
        <taxon>Eucarida</taxon>
        <taxon>Euphausiacea</taxon>
        <taxon>Euphausiidae</taxon>
        <taxon>Meganyctiphanes</taxon>
    </lineage>
</organism>
<evidence type="ECO:0000256" key="8">
    <source>
        <dbReference type="ARBA" id="ARBA00022989"/>
    </source>
</evidence>
<evidence type="ECO:0000256" key="9">
    <source>
        <dbReference type="ARBA" id="ARBA00023065"/>
    </source>
</evidence>
<evidence type="ECO:0000256" key="4">
    <source>
        <dbReference type="ARBA" id="ARBA00022475"/>
    </source>
</evidence>
<feature type="transmembrane region" description="Helical" evidence="12">
    <location>
        <begin position="49"/>
        <end position="68"/>
    </location>
</feature>
<evidence type="ECO:0000256" key="5">
    <source>
        <dbReference type="ARBA" id="ARBA00022692"/>
    </source>
</evidence>
<sequence length="167" mass="19101">MHVDTAQSYHVFYSVLQSNCGSEAGQMWHKFSALHHFSRRSSTVFSRSLVFNLITVYTPVLLLAGSIVTSAKQILSPIHCEGEGKDGLSKDYVETYCYIEGTFNLYMKQAEQQVRGGNLPSRTQVSIKDFFLIYYAHASDIYYYQIVNLHHSFLESSLQNPHGYHFL</sequence>
<keyword evidence="10 12" id="KW-0472">Membrane</keyword>
<evidence type="ECO:0000256" key="7">
    <source>
        <dbReference type="ARBA" id="ARBA00022949"/>
    </source>
</evidence>
<keyword evidence="4" id="KW-1003">Cell membrane</keyword>
<protein>
    <recommendedName>
        <fullName evidence="15">Innexin</fullName>
    </recommendedName>
</protein>
<dbReference type="GO" id="GO:0005886">
    <property type="term" value="C:plasma membrane"/>
    <property type="evidence" value="ECO:0007669"/>
    <property type="project" value="UniProtKB-SubCell"/>
</dbReference>
<dbReference type="GO" id="GO:0005921">
    <property type="term" value="C:gap junction"/>
    <property type="evidence" value="ECO:0007669"/>
    <property type="project" value="UniProtKB-SubCell"/>
</dbReference>
<proteinExistence type="predicted"/>
<dbReference type="Pfam" id="PF00876">
    <property type="entry name" value="Innexin"/>
    <property type="match status" value="1"/>
</dbReference>
<keyword evidence="7" id="KW-0965">Cell junction</keyword>
<evidence type="ECO:0000256" key="3">
    <source>
        <dbReference type="ARBA" id="ARBA00022448"/>
    </source>
</evidence>
<keyword evidence="5 12" id="KW-0812">Transmembrane</keyword>
<dbReference type="InterPro" id="IPR000990">
    <property type="entry name" value="Innexin"/>
</dbReference>
<evidence type="ECO:0008006" key="15">
    <source>
        <dbReference type="Google" id="ProtNLM"/>
    </source>
</evidence>
<evidence type="ECO:0000256" key="2">
    <source>
        <dbReference type="ARBA" id="ARBA00004651"/>
    </source>
</evidence>